<dbReference type="GO" id="GO:0046872">
    <property type="term" value="F:metal ion binding"/>
    <property type="evidence" value="ECO:0007669"/>
    <property type="project" value="UniProtKB-UniRule"/>
</dbReference>
<dbReference type="InterPro" id="IPR011335">
    <property type="entry name" value="Restrct_endonuc-II-like"/>
</dbReference>
<dbReference type="InterPro" id="IPR006166">
    <property type="entry name" value="ERCC4_domain"/>
</dbReference>
<dbReference type="SUPFAM" id="SSF52980">
    <property type="entry name" value="Restriction endonuclease-like"/>
    <property type="match status" value="1"/>
</dbReference>
<sequence length="703" mass="77423">MPRAKAPRFNAQFVAWLEELKNEYNPEDNKYKLYKKALNGLREATKEFATPGDLIEVNGIGPAIIKTLEERYGSDTGLSQPRRAAPATRPLKRTNTDVDRDPPPHAKRRTVSAAASLLSAASTQPTRAIERPVTPFQFWYLDGDKRVRRRIDAGVVLSDQDGTLRMKVVYPLSQAGHPLAAVLYGPARQGNTIVAEMPEDIAESFPECPGFTEAPVPAPTRALTALLDEDKLQQRRLHNTIDPSRQLPGYLQKGTNPAAGSSRSNDVNLDMRQAAAARSYASLSHLSRASSPPASQTPPSTAASSSSSRLPPPRPLVRAATTTAAYSTEASCSSSISALHRTASAPAPAPFHARPRLSHAVPTLPPVEHPSIYAPQTTFPEFQPYVFRGGEYTVHLILDTGERKEKSDREGMADALRATRVPVERRKLNLGDVAWVAKDGNGQECMLDVVLERKRLDDLVTSIKDGRFHDQKFRLHRSGISRVLYLVEAYDARRQREAYGLAINTALSSTQVVDGFMVKETKNMPDTIAYLSGLTEELRRTHQTTNLYVIPTAQVRPHSFFDLQKHLRKTHPGMCFVTSFDDFQTLNAKSVFTTVRDTWARMLLCVKGMSPEKVGAVVEQWDTPRALWEAFRAAQIEEAQARAAEDVAPTGPDKGNGRKKKSAVPEARMMLQGVGGAEGGMRAIGPALSGKIYDLLMAVEYED</sequence>
<dbReference type="PANTHER" id="PTHR13451:SF0">
    <property type="entry name" value="CROSSOVER JUNCTION ENDONUCLEASE MUS81"/>
    <property type="match status" value="1"/>
</dbReference>
<evidence type="ECO:0000256" key="14">
    <source>
        <dbReference type="RuleBase" id="RU369042"/>
    </source>
</evidence>
<dbReference type="InterPro" id="IPR047416">
    <property type="entry name" value="XPF_nuclease_Mus81"/>
</dbReference>
<dbReference type="FunFam" id="3.40.50.10130:FF:000003">
    <property type="entry name" value="Crossover junction endonuclease MUS81"/>
    <property type="match status" value="1"/>
</dbReference>
<dbReference type="CDD" id="cd20074">
    <property type="entry name" value="XPF_nuclease_Mus81"/>
    <property type="match status" value="1"/>
</dbReference>
<keyword evidence="11 14" id="KW-0234">DNA repair</keyword>
<evidence type="ECO:0000256" key="13">
    <source>
        <dbReference type="ARBA" id="ARBA00023254"/>
    </source>
</evidence>
<dbReference type="GO" id="GO:0003677">
    <property type="term" value="F:DNA binding"/>
    <property type="evidence" value="ECO:0007669"/>
    <property type="project" value="UniProtKB-UniRule"/>
</dbReference>
<feature type="region of interest" description="Disordered" evidence="15">
    <location>
        <begin position="280"/>
        <end position="322"/>
    </location>
</feature>
<evidence type="ECO:0000256" key="15">
    <source>
        <dbReference type="SAM" id="MobiDB-lite"/>
    </source>
</evidence>
<protein>
    <recommendedName>
        <fullName evidence="14">Crossover junction endonuclease MUS81</fullName>
        <ecNumber evidence="14">3.1.22.-</ecNumber>
    </recommendedName>
</protein>
<dbReference type="Gene3D" id="3.40.50.10130">
    <property type="match status" value="1"/>
</dbReference>
<dbReference type="EMBL" id="JARJCN010000024">
    <property type="protein sequence ID" value="KAJ7089222.1"/>
    <property type="molecule type" value="Genomic_DNA"/>
</dbReference>
<dbReference type="PANTHER" id="PTHR13451">
    <property type="entry name" value="CLASS II CROSSOVER JUNCTION ENDONUCLEASE MUS81"/>
    <property type="match status" value="1"/>
</dbReference>
<dbReference type="Proteomes" id="UP001222325">
    <property type="component" value="Unassembled WGS sequence"/>
</dbReference>
<evidence type="ECO:0000256" key="5">
    <source>
        <dbReference type="ARBA" id="ARBA00022723"/>
    </source>
</evidence>
<keyword evidence="7 14" id="KW-0227">DNA damage</keyword>
<comment type="cofactor">
    <cofactor evidence="1 14">
        <name>Mg(2+)</name>
        <dbReference type="ChEBI" id="CHEBI:18420"/>
    </cofactor>
</comment>
<evidence type="ECO:0000256" key="11">
    <source>
        <dbReference type="ARBA" id="ARBA00023204"/>
    </source>
</evidence>
<keyword evidence="18" id="KW-1185">Reference proteome</keyword>
<evidence type="ECO:0000256" key="10">
    <source>
        <dbReference type="ARBA" id="ARBA00023172"/>
    </source>
</evidence>
<dbReference type="InterPro" id="IPR027421">
    <property type="entry name" value="DNA_pol_lamdba_lyase_dom_sf"/>
</dbReference>
<dbReference type="GO" id="GO:0008821">
    <property type="term" value="F:crossover junction DNA endonuclease activity"/>
    <property type="evidence" value="ECO:0007669"/>
    <property type="project" value="UniProtKB-UniRule"/>
</dbReference>
<evidence type="ECO:0000256" key="2">
    <source>
        <dbReference type="ARBA" id="ARBA00004123"/>
    </source>
</evidence>
<feature type="compositionally biased region" description="Polar residues" evidence="15">
    <location>
        <begin position="253"/>
        <end position="266"/>
    </location>
</feature>
<proteinExistence type="inferred from homology"/>
<evidence type="ECO:0000256" key="12">
    <source>
        <dbReference type="ARBA" id="ARBA00023242"/>
    </source>
</evidence>
<dbReference type="InterPro" id="IPR033309">
    <property type="entry name" value="Mus81"/>
</dbReference>
<reference evidence="17" key="1">
    <citation type="submission" date="2023-03" db="EMBL/GenBank/DDBJ databases">
        <title>Massive genome expansion in bonnet fungi (Mycena s.s.) driven by repeated elements and novel gene families across ecological guilds.</title>
        <authorList>
            <consortium name="Lawrence Berkeley National Laboratory"/>
            <person name="Harder C.B."/>
            <person name="Miyauchi S."/>
            <person name="Viragh M."/>
            <person name="Kuo A."/>
            <person name="Thoen E."/>
            <person name="Andreopoulos B."/>
            <person name="Lu D."/>
            <person name="Skrede I."/>
            <person name="Drula E."/>
            <person name="Henrissat B."/>
            <person name="Morin E."/>
            <person name="Kohler A."/>
            <person name="Barry K."/>
            <person name="LaButti K."/>
            <person name="Morin E."/>
            <person name="Salamov A."/>
            <person name="Lipzen A."/>
            <person name="Mereny Z."/>
            <person name="Hegedus B."/>
            <person name="Baldrian P."/>
            <person name="Stursova M."/>
            <person name="Weitz H."/>
            <person name="Taylor A."/>
            <person name="Grigoriev I.V."/>
            <person name="Nagy L.G."/>
            <person name="Martin F."/>
            <person name="Kauserud H."/>
        </authorList>
    </citation>
    <scope>NUCLEOTIDE SEQUENCE</scope>
    <source>
        <strain evidence="17">CBHHK173m</strain>
    </source>
</reference>
<dbReference type="Pfam" id="PF14716">
    <property type="entry name" value="HHH_8"/>
    <property type="match status" value="1"/>
</dbReference>
<evidence type="ECO:0000256" key="9">
    <source>
        <dbReference type="ARBA" id="ARBA00022842"/>
    </source>
</evidence>
<dbReference type="AlphaFoldDB" id="A0AAD6U3E9"/>
<dbReference type="Pfam" id="PF02732">
    <property type="entry name" value="ERCC4"/>
    <property type="match status" value="1"/>
</dbReference>
<comment type="subcellular location">
    <subcellularLocation>
        <location evidence="2 14">Nucleus</location>
    </subcellularLocation>
</comment>
<comment type="subunit">
    <text evidence="14">Interacts with EME1.</text>
</comment>
<dbReference type="GO" id="GO:0000712">
    <property type="term" value="P:resolution of meiotic recombination intermediates"/>
    <property type="evidence" value="ECO:0007669"/>
    <property type="project" value="TreeGrafter"/>
</dbReference>
<keyword evidence="13" id="KW-0469">Meiosis</keyword>
<dbReference type="GO" id="GO:0006308">
    <property type="term" value="P:DNA catabolic process"/>
    <property type="evidence" value="ECO:0007669"/>
    <property type="project" value="UniProtKB-UniRule"/>
</dbReference>
<evidence type="ECO:0000256" key="8">
    <source>
        <dbReference type="ARBA" id="ARBA00022801"/>
    </source>
</evidence>
<dbReference type="GO" id="GO:0005634">
    <property type="term" value="C:nucleus"/>
    <property type="evidence" value="ECO:0007669"/>
    <property type="project" value="UniProtKB-SubCell"/>
</dbReference>
<dbReference type="GO" id="GO:0048257">
    <property type="term" value="F:3'-flap endonuclease activity"/>
    <property type="evidence" value="ECO:0007669"/>
    <property type="project" value="TreeGrafter"/>
</dbReference>
<organism evidence="17 18">
    <name type="scientific">Mycena belliarum</name>
    <dbReference type="NCBI Taxonomy" id="1033014"/>
    <lineage>
        <taxon>Eukaryota</taxon>
        <taxon>Fungi</taxon>
        <taxon>Dikarya</taxon>
        <taxon>Basidiomycota</taxon>
        <taxon>Agaricomycotina</taxon>
        <taxon>Agaricomycetes</taxon>
        <taxon>Agaricomycetidae</taxon>
        <taxon>Agaricales</taxon>
        <taxon>Marasmiineae</taxon>
        <taxon>Mycenaceae</taxon>
        <taxon>Mycena</taxon>
    </lineage>
</organism>
<keyword evidence="4 14" id="KW-0540">Nuclease</keyword>
<evidence type="ECO:0000256" key="7">
    <source>
        <dbReference type="ARBA" id="ARBA00022763"/>
    </source>
</evidence>
<evidence type="ECO:0000313" key="17">
    <source>
        <dbReference type="EMBL" id="KAJ7089222.1"/>
    </source>
</evidence>
<comment type="similarity">
    <text evidence="3 14">Belongs to the XPF family.</text>
</comment>
<dbReference type="InterPro" id="IPR042530">
    <property type="entry name" value="EME1/EME2_C"/>
</dbReference>
<dbReference type="GO" id="GO:0000727">
    <property type="term" value="P:double-strand break repair via break-induced replication"/>
    <property type="evidence" value="ECO:0007669"/>
    <property type="project" value="UniProtKB-UniRule"/>
</dbReference>
<feature type="compositionally biased region" description="Basic and acidic residues" evidence="15">
    <location>
        <begin position="94"/>
        <end position="104"/>
    </location>
</feature>
<comment type="function">
    <text evidence="14">Interacts with EME1 to form a DNA structure-specific endonuclease with substrate preference for branched DNA structures with a 5'-end at the branch nick. Typical substrates include 3'-flap structures, D-loops, replication forks and nicked Holliday junctions. May be required in mitosis for the processing of stalled or collapsed replication fork intermediates. May be required in meiosis for the repair of meiosis-specific double strand breaks subsequent to single-end invasion (SEI).</text>
</comment>
<keyword evidence="8 14" id="KW-0378">Hydrolase</keyword>
<evidence type="ECO:0000256" key="1">
    <source>
        <dbReference type="ARBA" id="ARBA00001946"/>
    </source>
</evidence>
<feature type="region of interest" description="Disordered" evidence="15">
    <location>
        <begin position="239"/>
        <end position="266"/>
    </location>
</feature>
<keyword evidence="6 14" id="KW-0255">Endonuclease</keyword>
<feature type="compositionally biased region" description="Low complexity" evidence="15">
    <location>
        <begin position="287"/>
        <end position="309"/>
    </location>
</feature>
<keyword evidence="12 14" id="KW-0539">Nucleus</keyword>
<dbReference type="SMART" id="SM00891">
    <property type="entry name" value="ERCC4"/>
    <property type="match status" value="1"/>
</dbReference>
<evidence type="ECO:0000256" key="6">
    <source>
        <dbReference type="ARBA" id="ARBA00022759"/>
    </source>
</evidence>
<dbReference type="GO" id="GO:0031573">
    <property type="term" value="P:mitotic intra-S DNA damage checkpoint signaling"/>
    <property type="evidence" value="ECO:0007669"/>
    <property type="project" value="TreeGrafter"/>
</dbReference>
<feature type="domain" description="ERCC4" evidence="16">
    <location>
        <begin position="395"/>
        <end position="491"/>
    </location>
</feature>
<evidence type="ECO:0000256" key="4">
    <source>
        <dbReference type="ARBA" id="ARBA00022722"/>
    </source>
</evidence>
<evidence type="ECO:0000256" key="3">
    <source>
        <dbReference type="ARBA" id="ARBA00010015"/>
    </source>
</evidence>
<keyword evidence="5 14" id="KW-0479">Metal-binding</keyword>
<dbReference type="GO" id="GO:0048476">
    <property type="term" value="C:Holliday junction resolvase complex"/>
    <property type="evidence" value="ECO:0007669"/>
    <property type="project" value="UniProtKB-UniRule"/>
</dbReference>
<comment type="caution">
    <text evidence="17">The sequence shown here is derived from an EMBL/GenBank/DDBJ whole genome shotgun (WGS) entry which is preliminary data.</text>
</comment>
<dbReference type="Gene3D" id="1.10.150.110">
    <property type="entry name" value="DNA polymerase beta, N-terminal domain-like"/>
    <property type="match status" value="1"/>
</dbReference>
<evidence type="ECO:0000313" key="18">
    <source>
        <dbReference type="Proteomes" id="UP001222325"/>
    </source>
</evidence>
<keyword evidence="10 14" id="KW-0233">DNA recombination</keyword>
<dbReference type="SUPFAM" id="SSF47802">
    <property type="entry name" value="DNA polymerase beta, N-terminal domain-like"/>
    <property type="match status" value="1"/>
</dbReference>
<gene>
    <name evidence="17" type="ORF">B0H15DRAFT_1022158</name>
</gene>
<keyword evidence="9 14" id="KW-0460">Magnesium</keyword>
<name>A0AAD6U3E9_9AGAR</name>
<evidence type="ECO:0000259" key="16">
    <source>
        <dbReference type="SMART" id="SM00891"/>
    </source>
</evidence>
<dbReference type="EC" id="3.1.22.-" evidence="14"/>
<dbReference type="InterPro" id="IPR010996">
    <property type="entry name" value="HHH_MUS81"/>
</dbReference>
<accession>A0AAD6U3E9</accession>
<feature type="region of interest" description="Disordered" evidence="15">
    <location>
        <begin position="72"/>
        <end position="108"/>
    </location>
</feature>
<feature type="region of interest" description="Disordered" evidence="15">
    <location>
        <begin position="642"/>
        <end position="664"/>
    </location>
</feature>
<dbReference type="Gene3D" id="1.10.150.670">
    <property type="entry name" value="Crossover junction endonuclease EME1, DNA-binding domain"/>
    <property type="match status" value="1"/>
</dbReference>